<dbReference type="Pfam" id="PF13470">
    <property type="entry name" value="PIN_3"/>
    <property type="match status" value="1"/>
</dbReference>
<organism evidence="2 3">
    <name type="scientific">Candidatus Shapirobacteria bacterium CG03_land_8_20_14_0_80_40_19</name>
    <dbReference type="NCBI Taxonomy" id="1974880"/>
    <lineage>
        <taxon>Bacteria</taxon>
        <taxon>Candidatus Shapironibacteriota</taxon>
    </lineage>
</organism>
<reference evidence="3" key="1">
    <citation type="submission" date="2017-09" db="EMBL/GenBank/DDBJ databases">
        <title>Depth-based differentiation of microbial function through sediment-hosted aquifers and enrichment of novel symbionts in the deep terrestrial subsurface.</title>
        <authorList>
            <person name="Probst A.J."/>
            <person name="Ladd B."/>
            <person name="Jarett J.K."/>
            <person name="Geller-Mcgrath D.E."/>
            <person name="Sieber C.M.K."/>
            <person name="Emerson J.B."/>
            <person name="Anantharaman K."/>
            <person name="Thomas B.C."/>
            <person name="Malmstrom R."/>
            <person name="Stieglmeier M."/>
            <person name="Klingl A."/>
            <person name="Woyke T."/>
            <person name="Ryan C.M."/>
            <person name="Banfield J.F."/>
        </authorList>
    </citation>
    <scope>NUCLEOTIDE SEQUENCE [LARGE SCALE GENOMIC DNA]</scope>
</reference>
<proteinExistence type="predicted"/>
<dbReference type="AlphaFoldDB" id="A0A2M7BD92"/>
<accession>A0A2M7BD92</accession>
<gene>
    <name evidence="2" type="ORF">COS55_02490</name>
</gene>
<dbReference type="InterPro" id="IPR002716">
    <property type="entry name" value="PIN_dom"/>
</dbReference>
<dbReference type="InterPro" id="IPR029060">
    <property type="entry name" value="PIN-like_dom_sf"/>
</dbReference>
<evidence type="ECO:0000313" key="2">
    <source>
        <dbReference type="EMBL" id="PIV01076.1"/>
    </source>
</evidence>
<protein>
    <recommendedName>
        <fullName evidence="1">PIN domain-containing protein</fullName>
    </recommendedName>
</protein>
<dbReference type="SUPFAM" id="SSF88723">
    <property type="entry name" value="PIN domain-like"/>
    <property type="match status" value="1"/>
</dbReference>
<dbReference type="EMBL" id="PEVD01000035">
    <property type="protein sequence ID" value="PIV01076.1"/>
    <property type="molecule type" value="Genomic_DNA"/>
</dbReference>
<dbReference type="Proteomes" id="UP000230399">
    <property type="component" value="Unassembled WGS sequence"/>
</dbReference>
<name>A0A2M7BD92_9BACT</name>
<evidence type="ECO:0000259" key="1">
    <source>
        <dbReference type="Pfam" id="PF13470"/>
    </source>
</evidence>
<comment type="caution">
    <text evidence="2">The sequence shown here is derived from an EMBL/GenBank/DDBJ whole genome shotgun (WGS) entry which is preliminary data.</text>
</comment>
<evidence type="ECO:0000313" key="3">
    <source>
        <dbReference type="Proteomes" id="UP000230399"/>
    </source>
</evidence>
<sequence length="141" mass="15991">MKKLRLYTDSDVIISSLISQSGAASFIFSLKNINFFASNYSKKETKIVAERLGLKEGKVNELFGKKLEVVLLEDDLEKIKEKFADCVTDKNDAHIVAGAVKAKAQFLISYNLRHYKADKIKTDFGMLLMTPAMFLQYLRSK</sequence>
<feature type="domain" description="PIN" evidence="1">
    <location>
        <begin position="9"/>
        <end position="112"/>
    </location>
</feature>